<dbReference type="Pfam" id="PF11937">
    <property type="entry name" value="DUF3455"/>
    <property type="match status" value="1"/>
</dbReference>
<evidence type="ECO:0000256" key="1">
    <source>
        <dbReference type="SAM" id="MobiDB-lite"/>
    </source>
</evidence>
<dbReference type="Proteomes" id="UP000542742">
    <property type="component" value="Unassembled WGS sequence"/>
</dbReference>
<dbReference type="RefSeq" id="WP_184951168.1">
    <property type="nucleotide sequence ID" value="NZ_BOMC01000077.1"/>
</dbReference>
<dbReference type="EMBL" id="JACHMF010000001">
    <property type="protein sequence ID" value="MBB4692450.1"/>
    <property type="molecule type" value="Genomic_DNA"/>
</dbReference>
<evidence type="ECO:0008006" key="5">
    <source>
        <dbReference type="Google" id="ProtNLM"/>
    </source>
</evidence>
<dbReference type="InterPro" id="IPR021851">
    <property type="entry name" value="DUF3455"/>
</dbReference>
<dbReference type="AlphaFoldDB" id="A0A7W7CSA9"/>
<accession>A0A7W7CSA9</accession>
<keyword evidence="2" id="KW-0732">Signal</keyword>
<evidence type="ECO:0000256" key="2">
    <source>
        <dbReference type="SAM" id="SignalP"/>
    </source>
</evidence>
<feature type="region of interest" description="Disordered" evidence="1">
    <location>
        <begin position="108"/>
        <end position="130"/>
    </location>
</feature>
<gene>
    <name evidence="3" type="ORF">BKA14_002598</name>
</gene>
<evidence type="ECO:0000313" key="3">
    <source>
        <dbReference type="EMBL" id="MBB4692450.1"/>
    </source>
</evidence>
<name>A0A7W7CSA9_9ACTN</name>
<dbReference type="PANTHER" id="PTHR35567">
    <property type="entry name" value="MALATE DEHYDROGENASE (AFU_ORTHOLOGUE AFUA_2G13800)"/>
    <property type="match status" value="1"/>
</dbReference>
<dbReference type="PANTHER" id="PTHR35567:SF1">
    <property type="entry name" value="CONSERVED FUNGAL PROTEIN (AFU_ORTHOLOGUE AFUA_1G14230)"/>
    <property type="match status" value="1"/>
</dbReference>
<evidence type="ECO:0000313" key="4">
    <source>
        <dbReference type="Proteomes" id="UP000542742"/>
    </source>
</evidence>
<proteinExistence type="predicted"/>
<feature type="chain" id="PRO_5031523245" description="DUF3455 domain-containing protein" evidence="2">
    <location>
        <begin position="34"/>
        <end position="193"/>
    </location>
</feature>
<organism evidence="3 4">
    <name type="scientific">Paractinoplanes abujensis</name>
    <dbReference type="NCBI Taxonomy" id="882441"/>
    <lineage>
        <taxon>Bacteria</taxon>
        <taxon>Bacillati</taxon>
        <taxon>Actinomycetota</taxon>
        <taxon>Actinomycetes</taxon>
        <taxon>Micromonosporales</taxon>
        <taxon>Micromonosporaceae</taxon>
        <taxon>Paractinoplanes</taxon>
    </lineage>
</organism>
<reference evidence="3 4" key="1">
    <citation type="submission" date="2020-08" db="EMBL/GenBank/DDBJ databases">
        <title>Sequencing the genomes of 1000 actinobacteria strains.</title>
        <authorList>
            <person name="Klenk H.-P."/>
        </authorList>
    </citation>
    <scope>NUCLEOTIDE SEQUENCE [LARGE SCALE GENOMIC DNA]</scope>
    <source>
        <strain evidence="3 4">DSM 45518</strain>
    </source>
</reference>
<feature type="compositionally biased region" description="Basic and acidic residues" evidence="1">
    <location>
        <begin position="119"/>
        <end position="130"/>
    </location>
</feature>
<keyword evidence="4" id="KW-1185">Reference proteome</keyword>
<feature type="signal peptide" evidence="2">
    <location>
        <begin position="1"/>
        <end position="33"/>
    </location>
</feature>
<comment type="caution">
    <text evidence="3">The sequence shown here is derived from an EMBL/GenBank/DDBJ whole genome shotgun (WGS) entry which is preliminary data.</text>
</comment>
<sequence length="193" mass="19403">MLDTKRSRVRAAAGAGMVAVVATIGAVTFNASAAEQAPVAPAAVGADARAVSIPGIPAAIKPPKGAKPIGAYIVASGTQTYTCSANLKYEGGSTPEAQLIGTGGRVHHFGGPSWQSTRDGSKVTAKKEAESPRAGTIPELLLKVDTSTGGGVLGKATYISRLLTSGGTAPTEACTAGQTKAVKYGAVYVFWTN</sequence>
<protein>
    <recommendedName>
        <fullName evidence="5">DUF3455 domain-containing protein</fullName>
    </recommendedName>
</protein>